<keyword evidence="5 11" id="KW-0472">Membrane</keyword>
<comment type="catalytic activity">
    <reaction evidence="10 11">
        <text>L-cysteinyl-[protein] + hexadecanoyl-CoA = S-hexadecanoyl-L-cysteinyl-[protein] + CoA</text>
        <dbReference type="Rhea" id="RHEA:36683"/>
        <dbReference type="Rhea" id="RHEA-COMP:10131"/>
        <dbReference type="Rhea" id="RHEA-COMP:11032"/>
        <dbReference type="ChEBI" id="CHEBI:29950"/>
        <dbReference type="ChEBI" id="CHEBI:57287"/>
        <dbReference type="ChEBI" id="CHEBI:57379"/>
        <dbReference type="ChEBI" id="CHEBI:74151"/>
        <dbReference type="EC" id="2.3.1.225"/>
    </reaction>
</comment>
<feature type="transmembrane region" description="Helical" evidence="11">
    <location>
        <begin position="33"/>
        <end position="52"/>
    </location>
</feature>
<name>A0A1G4KK19_9SACH</name>
<comment type="subcellular location">
    <subcellularLocation>
        <location evidence="1">Endoplasmic reticulum membrane</location>
        <topology evidence="1">Multi-pass membrane protein</topology>
    </subcellularLocation>
</comment>
<keyword evidence="4 11" id="KW-1133">Transmembrane helix</keyword>
<feature type="transmembrane region" description="Helical" evidence="11">
    <location>
        <begin position="209"/>
        <end position="232"/>
    </location>
</feature>
<dbReference type="PANTHER" id="PTHR22883">
    <property type="entry name" value="ZINC FINGER DHHC DOMAIN CONTAINING PROTEIN"/>
    <property type="match status" value="1"/>
</dbReference>
<comment type="domain">
    <text evidence="11">The DHHC domain is required for palmitoyltransferase activity.</text>
</comment>
<keyword evidence="7" id="KW-0449">Lipoprotein</keyword>
<evidence type="ECO:0000256" key="11">
    <source>
        <dbReference type="RuleBase" id="RU079119"/>
    </source>
</evidence>
<dbReference type="AlphaFoldDB" id="A0A1G4KK19"/>
<keyword evidence="8 11" id="KW-0012">Acyltransferase</keyword>
<evidence type="ECO:0000256" key="3">
    <source>
        <dbReference type="ARBA" id="ARBA00022692"/>
    </source>
</evidence>
<evidence type="ECO:0000256" key="5">
    <source>
        <dbReference type="ARBA" id="ARBA00023136"/>
    </source>
</evidence>
<sequence length="313" mass="35434">MQRCSFLSQWKPKTAYKFPLLVEKVRTFSGANLPLLFVVVLIIVPLVLFSIFEARSVYETGKGAGVCVVLFYYFWLSCFSSFLRTALSDPGALPRNIHVPLIDSDFSLPDDYFNVITLPAPCSDGRNVEIKYCTTCRNWRPPRASHCSTCNKCVLTHDHHCVWVNNCIGQRNYRYFLAFLLSAVGTAVCGIACGVVHSRYVDHIRDAPVAVLIIIYCGLTMIYPLVLLNYHIALSATQQTTHEYLRATSSNSTFCYVIKPSQRNPFSKRKAFLNMITMICKPRASSVTGRKSSHHQGDWRFTKLPQPHSFQKA</sequence>
<evidence type="ECO:0000259" key="13">
    <source>
        <dbReference type="Pfam" id="PF01529"/>
    </source>
</evidence>
<dbReference type="EMBL" id="LT598468">
    <property type="protein sequence ID" value="SCV04717.1"/>
    <property type="molecule type" value="Genomic_DNA"/>
</dbReference>
<dbReference type="OrthoDB" id="9909019at2759"/>
<evidence type="ECO:0000256" key="12">
    <source>
        <dbReference type="SAM" id="MobiDB-lite"/>
    </source>
</evidence>
<evidence type="ECO:0000313" key="14">
    <source>
        <dbReference type="EMBL" id="SCV04717.1"/>
    </source>
</evidence>
<feature type="domain" description="Palmitoyltransferase DHHC" evidence="13">
    <location>
        <begin position="129"/>
        <end position="246"/>
    </location>
</feature>
<dbReference type="Pfam" id="PF01529">
    <property type="entry name" value="DHHC"/>
    <property type="match status" value="1"/>
</dbReference>
<reference evidence="15" key="1">
    <citation type="submission" date="2016-03" db="EMBL/GenBank/DDBJ databases">
        <authorList>
            <person name="Devillers H."/>
        </authorList>
    </citation>
    <scope>NUCLEOTIDE SEQUENCE [LARGE SCALE GENOMIC DNA]</scope>
</reference>
<dbReference type="PROSITE" id="PS50216">
    <property type="entry name" value="DHHC"/>
    <property type="match status" value="1"/>
</dbReference>
<evidence type="ECO:0000313" key="15">
    <source>
        <dbReference type="Proteomes" id="UP000191024"/>
    </source>
</evidence>
<dbReference type="Proteomes" id="UP000191024">
    <property type="component" value="Chromosome H"/>
</dbReference>
<evidence type="ECO:0000256" key="10">
    <source>
        <dbReference type="ARBA" id="ARBA00048048"/>
    </source>
</evidence>
<evidence type="ECO:0000256" key="9">
    <source>
        <dbReference type="ARBA" id="ARBA00023463"/>
    </source>
</evidence>
<organism evidence="14 15">
    <name type="scientific">Lachancea mirantina</name>
    <dbReference type="NCBI Taxonomy" id="1230905"/>
    <lineage>
        <taxon>Eukaryota</taxon>
        <taxon>Fungi</taxon>
        <taxon>Dikarya</taxon>
        <taxon>Ascomycota</taxon>
        <taxon>Saccharomycotina</taxon>
        <taxon>Saccharomycetes</taxon>
        <taxon>Saccharomycetales</taxon>
        <taxon>Saccharomycetaceae</taxon>
        <taxon>Lachancea</taxon>
    </lineage>
</organism>
<dbReference type="GO" id="GO:0005789">
    <property type="term" value="C:endoplasmic reticulum membrane"/>
    <property type="evidence" value="ECO:0007669"/>
    <property type="project" value="UniProtKB-SubCell"/>
</dbReference>
<dbReference type="STRING" id="1230905.A0A1G4KK19"/>
<evidence type="ECO:0000256" key="2">
    <source>
        <dbReference type="ARBA" id="ARBA00022679"/>
    </source>
</evidence>
<keyword evidence="3 11" id="KW-0812">Transmembrane</keyword>
<feature type="transmembrane region" description="Helical" evidence="11">
    <location>
        <begin position="175"/>
        <end position="197"/>
    </location>
</feature>
<gene>
    <name evidence="14" type="ORF">LAMI_0H18514G</name>
</gene>
<evidence type="ECO:0000256" key="6">
    <source>
        <dbReference type="ARBA" id="ARBA00023139"/>
    </source>
</evidence>
<evidence type="ECO:0000256" key="1">
    <source>
        <dbReference type="ARBA" id="ARBA00004477"/>
    </source>
</evidence>
<accession>A0A1G4KK19</accession>
<keyword evidence="15" id="KW-1185">Reference proteome</keyword>
<keyword evidence="2 11" id="KW-0808">Transferase</keyword>
<feature type="transmembrane region" description="Helical" evidence="11">
    <location>
        <begin position="64"/>
        <end position="83"/>
    </location>
</feature>
<dbReference type="GO" id="GO:0019706">
    <property type="term" value="F:protein-cysteine S-palmitoyltransferase activity"/>
    <property type="evidence" value="ECO:0007669"/>
    <property type="project" value="UniProtKB-EC"/>
</dbReference>
<dbReference type="GO" id="GO:0006612">
    <property type="term" value="P:protein targeting to membrane"/>
    <property type="evidence" value="ECO:0007669"/>
    <property type="project" value="TreeGrafter"/>
</dbReference>
<evidence type="ECO:0000256" key="4">
    <source>
        <dbReference type="ARBA" id="ARBA00022989"/>
    </source>
</evidence>
<feature type="region of interest" description="Disordered" evidence="12">
    <location>
        <begin position="287"/>
        <end position="313"/>
    </location>
</feature>
<evidence type="ECO:0000256" key="7">
    <source>
        <dbReference type="ARBA" id="ARBA00023288"/>
    </source>
</evidence>
<proteinExistence type="inferred from homology"/>
<keyword evidence="6" id="KW-0564">Palmitate</keyword>
<evidence type="ECO:0000256" key="8">
    <source>
        <dbReference type="ARBA" id="ARBA00023315"/>
    </source>
</evidence>
<dbReference type="EC" id="2.3.1.225" evidence="11"/>
<dbReference type="GO" id="GO:0005794">
    <property type="term" value="C:Golgi apparatus"/>
    <property type="evidence" value="ECO:0007669"/>
    <property type="project" value="TreeGrafter"/>
</dbReference>
<protein>
    <recommendedName>
        <fullName evidence="11">Palmitoyltransferase</fullName>
        <ecNumber evidence="11">2.3.1.225</ecNumber>
    </recommendedName>
</protein>
<comment type="similarity">
    <text evidence="9">Belongs to the DHHC palmitoyltransferase family. ERF2/ZDHHC9 subfamily.</text>
</comment>
<dbReference type="InterPro" id="IPR001594">
    <property type="entry name" value="Palmitoyltrfase_DHHC"/>
</dbReference>
<dbReference type="InterPro" id="IPR039859">
    <property type="entry name" value="PFA4/ZDH16/20/ERF2-like"/>
</dbReference>
<dbReference type="PANTHER" id="PTHR22883:SF43">
    <property type="entry name" value="PALMITOYLTRANSFERASE APP"/>
    <property type="match status" value="1"/>
</dbReference>